<gene>
    <name evidence="2" type="ORF">IQ241_24220</name>
</gene>
<dbReference type="Gene3D" id="3.40.640.10">
    <property type="entry name" value="Type I PLP-dependent aspartate aminotransferase-like (Major domain)"/>
    <property type="match status" value="1"/>
</dbReference>
<comment type="caution">
    <text evidence="2">The sequence shown here is derived from an EMBL/GenBank/DDBJ whole genome shotgun (WGS) entry which is preliminary data.</text>
</comment>
<dbReference type="EMBL" id="JADEXG010000105">
    <property type="protein sequence ID" value="MBE9080356.1"/>
    <property type="molecule type" value="Genomic_DNA"/>
</dbReference>
<dbReference type="InterPro" id="IPR015424">
    <property type="entry name" value="PyrdxlP-dep_Trfase"/>
</dbReference>
<dbReference type="AlphaFoldDB" id="A0A8J7AT33"/>
<dbReference type="Gene3D" id="3.90.1150.10">
    <property type="entry name" value="Aspartate Aminotransferase, domain 1"/>
    <property type="match status" value="1"/>
</dbReference>
<organism evidence="2 3">
    <name type="scientific">Vasconcelosia minhoensis LEGE 07310</name>
    <dbReference type="NCBI Taxonomy" id="915328"/>
    <lineage>
        <taxon>Bacteria</taxon>
        <taxon>Bacillati</taxon>
        <taxon>Cyanobacteriota</taxon>
        <taxon>Cyanophyceae</taxon>
        <taxon>Nodosilineales</taxon>
        <taxon>Cymatolegaceae</taxon>
        <taxon>Vasconcelosia</taxon>
        <taxon>Vasconcelosia minhoensis</taxon>
    </lineage>
</organism>
<feature type="domain" description="Aminotransferase class V" evidence="1">
    <location>
        <begin position="70"/>
        <end position="385"/>
    </location>
</feature>
<keyword evidence="2" id="KW-0808">Transferase</keyword>
<name>A0A8J7AT33_9CYAN</name>
<dbReference type="PANTHER" id="PTHR43586:SF4">
    <property type="entry name" value="ISOPENICILLIN N EPIMERASE"/>
    <property type="match status" value="1"/>
</dbReference>
<dbReference type="Pfam" id="PF00266">
    <property type="entry name" value="Aminotran_5"/>
    <property type="match status" value="1"/>
</dbReference>
<proteinExistence type="predicted"/>
<keyword evidence="2" id="KW-0032">Aminotransferase</keyword>
<dbReference type="PANTHER" id="PTHR43586">
    <property type="entry name" value="CYSTEINE DESULFURASE"/>
    <property type="match status" value="1"/>
</dbReference>
<accession>A0A8J7AT33</accession>
<keyword evidence="3" id="KW-1185">Reference proteome</keyword>
<dbReference type="RefSeq" id="WP_193912219.1">
    <property type="nucleotide sequence ID" value="NZ_JADEXG010000105.1"/>
</dbReference>
<dbReference type="InterPro" id="IPR015422">
    <property type="entry name" value="PyrdxlP-dep_Trfase_small"/>
</dbReference>
<sequence length="416" mass="45896">MPTLPDHATTQHHRQQFPALGNKAYFNYGGQGPMAESALVAMRQTHDKIQRAGPFSNQINGWLQAEGRLTRQAIAAEVGAPEAAITLTEDVTVGCNIPLWGIDWQAGDHILLTDCEHPGVIAAVQELSRRYQLEVSICRLLPELNRGNPVELIAAALRPQTRLVVVSHILWNTGQVLPLAEIVQLCHSHRPRPVWLLVDAAQSVGVLPLDLTALQADFYAFTGHKWWGGPAGLGGLYIRPEILDEVHPTFIGWRGIQVDEAAQPTGWQPDGRRFEIATSDYALYGGLRTAIALQNQWGSADQRYRRICQLSADLWQRLQKIPQIACLCDSPPAAGLVSFQIMADGQPCPERHNQLVKTLEDQGIFVRTLLFPHCVRACVHYLTLEAEVDRLVSAIEQFVAQAAPHSPGSLHKAPAD</sequence>
<dbReference type="SUPFAM" id="SSF53383">
    <property type="entry name" value="PLP-dependent transferases"/>
    <property type="match status" value="1"/>
</dbReference>
<dbReference type="Proteomes" id="UP000636505">
    <property type="component" value="Unassembled WGS sequence"/>
</dbReference>
<dbReference type="InterPro" id="IPR000192">
    <property type="entry name" value="Aminotrans_V_dom"/>
</dbReference>
<dbReference type="GO" id="GO:0008483">
    <property type="term" value="F:transaminase activity"/>
    <property type="evidence" value="ECO:0007669"/>
    <property type="project" value="UniProtKB-KW"/>
</dbReference>
<protein>
    <submittedName>
        <fullName evidence="2">Aminotransferase class V-fold PLP-dependent enzyme</fullName>
    </submittedName>
</protein>
<reference evidence="2" key="1">
    <citation type="submission" date="2020-10" db="EMBL/GenBank/DDBJ databases">
        <authorList>
            <person name="Castelo-Branco R."/>
            <person name="Eusebio N."/>
            <person name="Adriana R."/>
            <person name="Vieira A."/>
            <person name="Brugerolle De Fraissinette N."/>
            <person name="Rezende De Castro R."/>
            <person name="Schneider M.P."/>
            <person name="Vasconcelos V."/>
            <person name="Leao P.N."/>
        </authorList>
    </citation>
    <scope>NUCLEOTIDE SEQUENCE</scope>
    <source>
        <strain evidence="2">LEGE 07310</strain>
    </source>
</reference>
<evidence type="ECO:0000313" key="3">
    <source>
        <dbReference type="Proteomes" id="UP000636505"/>
    </source>
</evidence>
<dbReference type="InterPro" id="IPR015421">
    <property type="entry name" value="PyrdxlP-dep_Trfase_major"/>
</dbReference>
<evidence type="ECO:0000259" key="1">
    <source>
        <dbReference type="Pfam" id="PF00266"/>
    </source>
</evidence>
<evidence type="ECO:0000313" key="2">
    <source>
        <dbReference type="EMBL" id="MBE9080356.1"/>
    </source>
</evidence>